<dbReference type="SUPFAM" id="SSF160467">
    <property type="entry name" value="PH0987 N-terminal domain-like"/>
    <property type="match status" value="1"/>
</dbReference>
<evidence type="ECO:0000259" key="4">
    <source>
        <dbReference type="SMART" id="SM00796"/>
    </source>
</evidence>
<accession>A0ABV9YGN8</accession>
<evidence type="ECO:0000313" key="6">
    <source>
        <dbReference type="Proteomes" id="UP001595947"/>
    </source>
</evidence>
<evidence type="ECO:0000256" key="2">
    <source>
        <dbReference type="ARBA" id="ARBA00022801"/>
    </source>
</evidence>
<dbReference type="Gene3D" id="3.30.1360.40">
    <property type="match status" value="1"/>
</dbReference>
<dbReference type="InterPro" id="IPR029000">
    <property type="entry name" value="Cyclophilin-like_dom_sf"/>
</dbReference>
<dbReference type="RefSeq" id="WP_378034011.1">
    <property type="nucleotide sequence ID" value="NZ_JBHSIV010000001.1"/>
</dbReference>
<dbReference type="InterPro" id="IPR003833">
    <property type="entry name" value="CT_C_D"/>
</dbReference>
<dbReference type="GO" id="GO:0016787">
    <property type="term" value="F:hydrolase activity"/>
    <property type="evidence" value="ECO:0007669"/>
    <property type="project" value="UniProtKB-KW"/>
</dbReference>
<dbReference type="InterPro" id="IPR010016">
    <property type="entry name" value="PxpB"/>
</dbReference>
<dbReference type="Gene3D" id="2.40.100.10">
    <property type="entry name" value="Cyclophilin-like"/>
    <property type="match status" value="1"/>
</dbReference>
<dbReference type="Pfam" id="PF02682">
    <property type="entry name" value="CT_C_D"/>
    <property type="match status" value="1"/>
</dbReference>
<dbReference type="PANTHER" id="PTHR34698:SF2">
    <property type="entry name" value="5-OXOPROLINASE SUBUNIT B"/>
    <property type="match status" value="1"/>
</dbReference>
<feature type="domain" description="Carboxyltransferase" evidence="4">
    <location>
        <begin position="3"/>
        <end position="197"/>
    </location>
</feature>
<dbReference type="SUPFAM" id="SSF50891">
    <property type="entry name" value="Cyclophilin-like"/>
    <property type="match status" value="1"/>
</dbReference>
<sequence>MTRTIRPCGDRGLLVEVDDVAAVTALHTALRDEVAAGRLAGIVDLVRGARTVLVRLAPRADVRATAGIVERLEARGSDATVEGDVLDLAVRYDGEDLDDVAAHTGLSVPEVVSAHTGQIWTVAFAGFAPGFGYLVGEDDRLVVPRRSDSRVSVPAGSVALAAEFSGVYPRASPGGWQLIGRTDERMWDLDRDPPALLTPGTRVRFHEEG</sequence>
<protein>
    <submittedName>
        <fullName evidence="5">Allophanate hydrolase subunit 1</fullName>
    </submittedName>
</protein>
<evidence type="ECO:0000256" key="1">
    <source>
        <dbReference type="ARBA" id="ARBA00022741"/>
    </source>
</evidence>
<evidence type="ECO:0000256" key="3">
    <source>
        <dbReference type="ARBA" id="ARBA00022840"/>
    </source>
</evidence>
<evidence type="ECO:0000313" key="5">
    <source>
        <dbReference type="EMBL" id="MFC5060655.1"/>
    </source>
</evidence>
<comment type="caution">
    <text evidence="5">The sequence shown here is derived from an EMBL/GenBank/DDBJ whole genome shotgun (WGS) entry which is preliminary data.</text>
</comment>
<keyword evidence="6" id="KW-1185">Reference proteome</keyword>
<dbReference type="Proteomes" id="UP001595947">
    <property type="component" value="Unassembled WGS sequence"/>
</dbReference>
<keyword evidence="1" id="KW-0547">Nucleotide-binding</keyword>
<gene>
    <name evidence="5" type="ORF">ACFPBZ_00415</name>
</gene>
<dbReference type="PANTHER" id="PTHR34698">
    <property type="entry name" value="5-OXOPROLINASE SUBUNIT B"/>
    <property type="match status" value="1"/>
</dbReference>
<organism evidence="5 6">
    <name type="scientific">Actinomycetospora atypica</name>
    <dbReference type="NCBI Taxonomy" id="1290095"/>
    <lineage>
        <taxon>Bacteria</taxon>
        <taxon>Bacillati</taxon>
        <taxon>Actinomycetota</taxon>
        <taxon>Actinomycetes</taxon>
        <taxon>Pseudonocardiales</taxon>
        <taxon>Pseudonocardiaceae</taxon>
        <taxon>Actinomycetospora</taxon>
    </lineage>
</organism>
<proteinExistence type="predicted"/>
<keyword evidence="2 5" id="KW-0378">Hydrolase</keyword>
<dbReference type="EMBL" id="JBHSIV010000001">
    <property type="protein sequence ID" value="MFC5060655.1"/>
    <property type="molecule type" value="Genomic_DNA"/>
</dbReference>
<keyword evidence="3" id="KW-0067">ATP-binding</keyword>
<reference evidence="6" key="1">
    <citation type="journal article" date="2019" name="Int. J. Syst. Evol. Microbiol.">
        <title>The Global Catalogue of Microorganisms (GCM) 10K type strain sequencing project: providing services to taxonomists for standard genome sequencing and annotation.</title>
        <authorList>
            <consortium name="The Broad Institute Genomics Platform"/>
            <consortium name="The Broad Institute Genome Sequencing Center for Infectious Disease"/>
            <person name="Wu L."/>
            <person name="Ma J."/>
        </authorList>
    </citation>
    <scope>NUCLEOTIDE SEQUENCE [LARGE SCALE GENOMIC DNA]</scope>
    <source>
        <strain evidence="6">CGMCC 4.7093</strain>
    </source>
</reference>
<dbReference type="SMART" id="SM00796">
    <property type="entry name" value="AHS1"/>
    <property type="match status" value="1"/>
</dbReference>
<name>A0ABV9YGN8_9PSEU</name>